<keyword evidence="1" id="KW-0472">Membrane</keyword>
<feature type="transmembrane region" description="Helical" evidence="1">
    <location>
        <begin position="108"/>
        <end position="126"/>
    </location>
</feature>
<dbReference type="Pfam" id="PF05569">
    <property type="entry name" value="Peptidase_M56"/>
    <property type="match status" value="1"/>
</dbReference>
<gene>
    <name evidence="3" type="ORF">DXC78_06025</name>
</gene>
<evidence type="ECO:0000313" key="3">
    <source>
        <dbReference type="EMBL" id="RGD76581.1"/>
    </source>
</evidence>
<comment type="caution">
    <text evidence="3">The sequence shown here is derived from an EMBL/GenBank/DDBJ whole genome shotgun (WGS) entry which is preliminary data.</text>
</comment>
<dbReference type="PANTHER" id="PTHR34978:SF3">
    <property type="entry name" value="SLR0241 PROTEIN"/>
    <property type="match status" value="1"/>
</dbReference>
<dbReference type="PANTHER" id="PTHR34978">
    <property type="entry name" value="POSSIBLE SENSOR-TRANSDUCER PROTEIN BLAR"/>
    <property type="match status" value="1"/>
</dbReference>
<name>A0A3E3E4Q9_9FIRM</name>
<keyword evidence="1" id="KW-1133">Transmembrane helix</keyword>
<feature type="transmembrane region" description="Helical" evidence="1">
    <location>
        <begin position="53"/>
        <end position="71"/>
    </location>
</feature>
<protein>
    <recommendedName>
        <fullName evidence="2">Peptidase M56 domain-containing protein</fullName>
    </recommendedName>
</protein>
<feature type="transmembrane region" description="Helical" evidence="1">
    <location>
        <begin position="311"/>
        <end position="328"/>
    </location>
</feature>
<dbReference type="InterPro" id="IPR008756">
    <property type="entry name" value="Peptidase_M56"/>
</dbReference>
<dbReference type="CDD" id="cd07341">
    <property type="entry name" value="M56_BlaR1_MecR1_like"/>
    <property type="match status" value="1"/>
</dbReference>
<feature type="transmembrane region" description="Helical" evidence="1">
    <location>
        <begin position="20"/>
        <end position="46"/>
    </location>
</feature>
<feature type="domain" description="Peptidase M56" evidence="2">
    <location>
        <begin position="107"/>
        <end position="270"/>
    </location>
</feature>
<keyword evidence="1" id="KW-0812">Transmembrane</keyword>
<feature type="transmembrane region" description="Helical" evidence="1">
    <location>
        <begin position="77"/>
        <end position="96"/>
    </location>
</feature>
<evidence type="ECO:0000256" key="1">
    <source>
        <dbReference type="SAM" id="Phobius"/>
    </source>
</evidence>
<dbReference type="EMBL" id="QUSK01000011">
    <property type="protein sequence ID" value="RGD76581.1"/>
    <property type="molecule type" value="Genomic_DNA"/>
</dbReference>
<proteinExistence type="predicted"/>
<sequence>MCFLKELGYNKFITGGGYNFMHISASSIFITLLMALGMILLFYVLIQKKKTHLLFRTDLLILLAMIIWGRLFLPVEFPFTITIAFSALMNPLQALLNTVVFGHRFGEVIMILWFVGMIATALHSLYMLKRMFDLQKIIQKKSEVFHISDFMKVNPKNDYPVWKTDLIEVPMVLGWQKVILLPNVSYSQKEIEHILSHEQQHILNHDIWIKQLMNLLTIVYWWFLPVYWLKNQVQIVLEMRVDEKVTRSMTQEKMLDYVSTLVEMNEKITKNVLQKKLRFSSSFFFAENRNVLSYRVQYLLESKQKKKTNKGILLFVFMLPVFTNLVIFEPYHENAPGTEGTWSEQEMQEQGYLIHHQDGTYTFCIDGQQATIQNIKDPIFENIRVIEEE</sequence>
<organism evidence="3 4">
    <name type="scientific">Faecalicoccus pleomorphus</name>
    <dbReference type="NCBI Taxonomy" id="1323"/>
    <lineage>
        <taxon>Bacteria</taxon>
        <taxon>Bacillati</taxon>
        <taxon>Bacillota</taxon>
        <taxon>Erysipelotrichia</taxon>
        <taxon>Erysipelotrichales</taxon>
        <taxon>Erysipelotrichaceae</taxon>
        <taxon>Faecalicoccus</taxon>
    </lineage>
</organism>
<evidence type="ECO:0000313" key="4">
    <source>
        <dbReference type="Proteomes" id="UP000260721"/>
    </source>
</evidence>
<accession>A0A3E3E4Q9</accession>
<evidence type="ECO:0000259" key="2">
    <source>
        <dbReference type="Pfam" id="PF05569"/>
    </source>
</evidence>
<reference evidence="3 4" key="1">
    <citation type="submission" date="2018-08" db="EMBL/GenBank/DDBJ databases">
        <title>A genome reference for cultivated species of the human gut microbiota.</title>
        <authorList>
            <person name="Zou Y."/>
            <person name="Xue W."/>
            <person name="Luo G."/>
        </authorList>
    </citation>
    <scope>NUCLEOTIDE SEQUENCE [LARGE SCALE GENOMIC DNA]</scope>
    <source>
        <strain evidence="3 4">TF08-11</strain>
    </source>
</reference>
<dbReference type="AlphaFoldDB" id="A0A3E3E4Q9"/>
<dbReference type="Proteomes" id="UP000260721">
    <property type="component" value="Unassembled WGS sequence"/>
</dbReference>
<dbReference type="STRING" id="1123313.GCA_000420345_01751"/>
<feature type="transmembrane region" description="Helical" evidence="1">
    <location>
        <begin position="212"/>
        <end position="229"/>
    </location>
</feature>
<dbReference type="InterPro" id="IPR052173">
    <property type="entry name" value="Beta-lactam_resp_regulator"/>
</dbReference>